<evidence type="ECO:0000259" key="17">
    <source>
        <dbReference type="PROSITE" id="PS51194"/>
    </source>
</evidence>
<keyword evidence="5" id="KW-0863">Zinc-finger</keyword>
<dbReference type="CDD" id="cd18787">
    <property type="entry name" value="SF2_C_DEAD"/>
    <property type="match status" value="1"/>
</dbReference>
<feature type="region of interest" description="Disordered" evidence="15">
    <location>
        <begin position="18"/>
        <end position="45"/>
    </location>
</feature>
<evidence type="ECO:0000259" key="18">
    <source>
        <dbReference type="PROSITE" id="PS51195"/>
    </source>
</evidence>
<dbReference type="PROSITE" id="PS51194">
    <property type="entry name" value="HELICASE_CTER"/>
    <property type="match status" value="1"/>
</dbReference>
<dbReference type="Pfam" id="PF00271">
    <property type="entry name" value="Helicase_C"/>
    <property type="match status" value="1"/>
</dbReference>
<keyword evidence="4" id="KW-0547">Nucleotide-binding</keyword>
<comment type="caution">
    <text evidence="19">The sequence shown here is derived from an EMBL/GenBank/DDBJ whole genome shotgun (WGS) entry which is preliminary data.</text>
</comment>
<dbReference type="InterPro" id="IPR014014">
    <property type="entry name" value="RNA_helicase_DEAD_Q_motif"/>
</dbReference>
<dbReference type="InterPro" id="IPR036875">
    <property type="entry name" value="Znf_CCHC_sf"/>
</dbReference>
<evidence type="ECO:0000256" key="13">
    <source>
        <dbReference type="ARBA" id="ARBA00047984"/>
    </source>
</evidence>
<evidence type="ECO:0000256" key="5">
    <source>
        <dbReference type="ARBA" id="ARBA00022771"/>
    </source>
</evidence>
<dbReference type="InterPro" id="IPR001650">
    <property type="entry name" value="Helicase_C-like"/>
</dbReference>
<evidence type="ECO:0000256" key="12">
    <source>
        <dbReference type="ARBA" id="ARBA00023594"/>
    </source>
</evidence>
<name>A0AAW2YYM0_9EUKA</name>
<dbReference type="GO" id="GO:0003724">
    <property type="term" value="F:RNA helicase activity"/>
    <property type="evidence" value="ECO:0007669"/>
    <property type="project" value="UniProtKB-EC"/>
</dbReference>
<evidence type="ECO:0000256" key="4">
    <source>
        <dbReference type="ARBA" id="ARBA00022741"/>
    </source>
</evidence>
<evidence type="ECO:0000313" key="20">
    <source>
        <dbReference type="Proteomes" id="UP001431209"/>
    </source>
</evidence>
<dbReference type="PANTHER" id="PTHR47958">
    <property type="entry name" value="ATP-DEPENDENT RNA HELICASE DBP3"/>
    <property type="match status" value="1"/>
</dbReference>
<keyword evidence="2" id="KW-0396">Initiation factor</keyword>
<sequence>MDAIDEWQRIREQREKERLNREQLLKRSRDDEQKNEEEENANKRAKLLEERIRLATKKPEEEQVELDPDQIANIERSKMSLLQKTKKLREQEPILTEKEREEQMEKTILDVESARAPLAPVKQLASGVMFDQVDSSLIHSTRWKPPRQFASMSEMEADSLRRKYRIEVIGEKVPPPIPSFRCMRFPPPIIQALRAKHIKKPTPIQTQALPVVLCGRDLIGIAFTGSGKTLVFSLPMIMYALAEEIKMPLAKGEGPFGVIICPSRELAYQTHQVICQILSFFDQDYPKLNCMLCMGGGASSRDAQAPPTSSAYHMVVATPGRFMHLLSEKKIHLKQCKYIALDEADHLIDTGFEEDIRAIFDYLPPDKPRQTVLFSATMPEKIRRFAEQSLTRPITVNVGRAGAANLDVVQEIEYVKQEAKMVYLLQCLQKTAPPVLIFCENKSDVDDIHEYLLLKGVEVCSIHGGKTQSERLDAIDRFRDQTKDVLVATDVASKGLDFPNVQHVINYDTPREIENYVHRIGRTGRRGKTGLATTFVNNTQCSEAILMDLKHLLMEARQVVPSFMMQMGEQQEMNVGYRVGGQRSVCSYCSGPGHSIINCPKREREKNEQFRKISATDSGLGGGDY</sequence>
<comment type="similarity">
    <text evidence="12">Belongs to the DEAD box helicase family. DDX41 subfamily.</text>
</comment>
<dbReference type="PROSITE" id="PS51192">
    <property type="entry name" value="HELICASE_ATP_BIND_1"/>
    <property type="match status" value="1"/>
</dbReference>
<keyword evidence="9" id="KW-0067">ATP-binding</keyword>
<dbReference type="GO" id="GO:0005737">
    <property type="term" value="C:cytoplasm"/>
    <property type="evidence" value="ECO:0007669"/>
    <property type="project" value="UniProtKB-ARBA"/>
</dbReference>
<dbReference type="Gene3D" id="3.40.50.300">
    <property type="entry name" value="P-loop containing nucleotide triphosphate hydrolases"/>
    <property type="match status" value="2"/>
</dbReference>
<dbReference type="EC" id="3.6.4.13" evidence="1"/>
<gene>
    <name evidence="19" type="ORF">AKO1_013349</name>
</gene>
<feature type="domain" description="DEAD-box RNA helicase Q" evidence="18">
    <location>
        <begin position="178"/>
        <end position="206"/>
    </location>
</feature>
<evidence type="ECO:0000256" key="14">
    <source>
        <dbReference type="PROSITE-ProRule" id="PRU00552"/>
    </source>
</evidence>
<comment type="catalytic activity">
    <reaction evidence="13">
        <text>ATP + H2O = ADP + phosphate + H(+)</text>
        <dbReference type="Rhea" id="RHEA:13065"/>
        <dbReference type="ChEBI" id="CHEBI:15377"/>
        <dbReference type="ChEBI" id="CHEBI:15378"/>
        <dbReference type="ChEBI" id="CHEBI:30616"/>
        <dbReference type="ChEBI" id="CHEBI:43474"/>
        <dbReference type="ChEBI" id="CHEBI:456216"/>
        <dbReference type="EC" id="3.6.4.13"/>
    </reaction>
</comment>
<dbReference type="GO" id="GO:0003723">
    <property type="term" value="F:RNA binding"/>
    <property type="evidence" value="ECO:0007669"/>
    <property type="project" value="UniProtKB-KW"/>
</dbReference>
<evidence type="ECO:0000256" key="10">
    <source>
        <dbReference type="ARBA" id="ARBA00022884"/>
    </source>
</evidence>
<keyword evidence="6" id="KW-0378">Hydrolase</keyword>
<dbReference type="EMBL" id="JAOPGA020000821">
    <property type="protein sequence ID" value="KAL0482128.1"/>
    <property type="molecule type" value="Genomic_DNA"/>
</dbReference>
<dbReference type="SUPFAM" id="SSF52540">
    <property type="entry name" value="P-loop containing nucleoside triphosphate hydrolases"/>
    <property type="match status" value="1"/>
</dbReference>
<dbReference type="SMART" id="SM00487">
    <property type="entry name" value="DEXDc"/>
    <property type="match status" value="1"/>
</dbReference>
<dbReference type="GO" id="GO:0005524">
    <property type="term" value="F:ATP binding"/>
    <property type="evidence" value="ECO:0007669"/>
    <property type="project" value="UniProtKB-KW"/>
</dbReference>
<evidence type="ECO:0000259" key="16">
    <source>
        <dbReference type="PROSITE" id="PS51192"/>
    </source>
</evidence>
<keyword evidence="3" id="KW-0479">Metal-binding</keyword>
<accession>A0AAW2YYM0</accession>
<dbReference type="SMART" id="SM00490">
    <property type="entry name" value="HELICc"/>
    <property type="match status" value="1"/>
</dbReference>
<dbReference type="GO" id="GO:0005634">
    <property type="term" value="C:nucleus"/>
    <property type="evidence" value="ECO:0007669"/>
    <property type="project" value="UniProtKB-ARBA"/>
</dbReference>
<evidence type="ECO:0000256" key="11">
    <source>
        <dbReference type="ARBA" id="ARBA00022917"/>
    </source>
</evidence>
<dbReference type="SUPFAM" id="SSF57756">
    <property type="entry name" value="Retrovirus zinc finger-like domains"/>
    <property type="match status" value="1"/>
</dbReference>
<evidence type="ECO:0000256" key="8">
    <source>
        <dbReference type="ARBA" id="ARBA00022833"/>
    </source>
</evidence>
<feature type="domain" description="Helicase C-terminal" evidence="17">
    <location>
        <begin position="407"/>
        <end position="568"/>
    </location>
</feature>
<feature type="short sequence motif" description="Q motif" evidence="14">
    <location>
        <begin position="178"/>
        <end position="206"/>
    </location>
</feature>
<evidence type="ECO:0000256" key="1">
    <source>
        <dbReference type="ARBA" id="ARBA00012552"/>
    </source>
</evidence>
<feature type="domain" description="Helicase ATP-binding" evidence="16">
    <location>
        <begin position="209"/>
        <end position="396"/>
    </location>
</feature>
<dbReference type="AlphaFoldDB" id="A0AAW2YYM0"/>
<reference evidence="19 20" key="1">
    <citation type="submission" date="2024-03" db="EMBL/GenBank/DDBJ databases">
        <title>The Acrasis kona genome and developmental transcriptomes reveal deep origins of eukaryotic multicellular pathways.</title>
        <authorList>
            <person name="Sheikh S."/>
            <person name="Fu C.-J."/>
            <person name="Brown M.W."/>
            <person name="Baldauf S.L."/>
        </authorList>
    </citation>
    <scope>NUCLEOTIDE SEQUENCE [LARGE SCALE GENOMIC DNA]</scope>
    <source>
        <strain evidence="19 20">ATCC MYA-3509</strain>
    </source>
</reference>
<evidence type="ECO:0000256" key="9">
    <source>
        <dbReference type="ARBA" id="ARBA00022840"/>
    </source>
</evidence>
<evidence type="ECO:0000256" key="2">
    <source>
        <dbReference type="ARBA" id="ARBA00022540"/>
    </source>
</evidence>
<dbReference type="FunFam" id="3.40.50.300:FF:000657">
    <property type="entry name" value="Probable ATP-dependent RNA helicase DDX41"/>
    <property type="match status" value="1"/>
</dbReference>
<dbReference type="FunFam" id="3.40.50.300:FF:000449">
    <property type="entry name" value="Probable ATP-dependent RNA helicase DDX41"/>
    <property type="match status" value="1"/>
</dbReference>
<dbReference type="InterPro" id="IPR014001">
    <property type="entry name" value="Helicase_ATP-bd"/>
</dbReference>
<dbReference type="GO" id="GO:0016787">
    <property type="term" value="F:hydrolase activity"/>
    <property type="evidence" value="ECO:0007669"/>
    <property type="project" value="UniProtKB-KW"/>
</dbReference>
<dbReference type="GO" id="GO:0003743">
    <property type="term" value="F:translation initiation factor activity"/>
    <property type="evidence" value="ECO:0007669"/>
    <property type="project" value="UniProtKB-KW"/>
</dbReference>
<dbReference type="PROSITE" id="PS51195">
    <property type="entry name" value="Q_MOTIF"/>
    <property type="match status" value="1"/>
</dbReference>
<organism evidence="19 20">
    <name type="scientific">Acrasis kona</name>
    <dbReference type="NCBI Taxonomy" id="1008807"/>
    <lineage>
        <taxon>Eukaryota</taxon>
        <taxon>Discoba</taxon>
        <taxon>Heterolobosea</taxon>
        <taxon>Tetramitia</taxon>
        <taxon>Eutetramitia</taxon>
        <taxon>Acrasidae</taxon>
        <taxon>Acrasis</taxon>
    </lineage>
</organism>
<dbReference type="GO" id="GO:0008270">
    <property type="term" value="F:zinc ion binding"/>
    <property type="evidence" value="ECO:0007669"/>
    <property type="project" value="UniProtKB-KW"/>
</dbReference>
<evidence type="ECO:0000256" key="7">
    <source>
        <dbReference type="ARBA" id="ARBA00022806"/>
    </source>
</evidence>
<keyword evidence="20" id="KW-1185">Reference proteome</keyword>
<keyword evidence="7 19" id="KW-0347">Helicase</keyword>
<proteinExistence type="inferred from homology"/>
<evidence type="ECO:0000256" key="3">
    <source>
        <dbReference type="ARBA" id="ARBA00022723"/>
    </source>
</evidence>
<dbReference type="Pfam" id="PF00270">
    <property type="entry name" value="DEAD"/>
    <property type="match status" value="1"/>
</dbReference>
<dbReference type="Proteomes" id="UP001431209">
    <property type="component" value="Unassembled WGS sequence"/>
</dbReference>
<keyword evidence="11" id="KW-0648">Protein biosynthesis</keyword>
<evidence type="ECO:0000313" key="19">
    <source>
        <dbReference type="EMBL" id="KAL0482128.1"/>
    </source>
</evidence>
<dbReference type="InterPro" id="IPR027417">
    <property type="entry name" value="P-loop_NTPase"/>
</dbReference>
<keyword evidence="10" id="KW-0694">RNA-binding</keyword>
<dbReference type="InterPro" id="IPR011545">
    <property type="entry name" value="DEAD/DEAH_box_helicase_dom"/>
</dbReference>
<feature type="compositionally biased region" description="Basic and acidic residues" evidence="15">
    <location>
        <begin position="18"/>
        <end position="32"/>
    </location>
</feature>
<evidence type="ECO:0000256" key="6">
    <source>
        <dbReference type="ARBA" id="ARBA00022801"/>
    </source>
</evidence>
<keyword evidence="8" id="KW-0862">Zinc</keyword>
<protein>
    <recommendedName>
        <fullName evidence="1">RNA helicase</fullName>
        <ecNumber evidence="1">3.6.4.13</ecNumber>
    </recommendedName>
</protein>
<evidence type="ECO:0000256" key="15">
    <source>
        <dbReference type="SAM" id="MobiDB-lite"/>
    </source>
</evidence>